<keyword evidence="1" id="KW-1133">Transmembrane helix</keyword>
<accession>A0AAE4SAU8</accession>
<dbReference type="InterPro" id="IPR055946">
    <property type="entry name" value="DUF7524"/>
</dbReference>
<gene>
    <name evidence="2" type="ORF">McpCs1_05600</name>
</gene>
<comment type="caution">
    <text evidence="2">The sequence shown here is derived from an EMBL/GenBank/DDBJ whole genome shotgun (WGS) entry which is preliminary data.</text>
</comment>
<name>A0AAE4SAU8_9EURY</name>
<feature type="transmembrane region" description="Helical" evidence="1">
    <location>
        <begin position="164"/>
        <end position="183"/>
    </location>
</feature>
<sequence length="187" mass="20541">MAIVEIQLNRLGINSLELSTDAVDVSAGTALHVRFINHGSPTHATLRCEASAYTNFTYENIYVESEAELEIKMREEAGSGSFNMQVITGYGMRRESFTINVLKSCPTPAPEPIIFPEEPIEVPKRKRSKDLGSGTGSFAVIAIMPIIAAVILILWQYLPLNIDGLAMTIIIYLIMLAGVIIAWRSAQ</sequence>
<evidence type="ECO:0000313" key="2">
    <source>
        <dbReference type="EMBL" id="MDV0443192.1"/>
    </source>
</evidence>
<feature type="transmembrane region" description="Helical" evidence="1">
    <location>
        <begin position="134"/>
        <end position="158"/>
    </location>
</feature>
<dbReference type="RefSeq" id="WP_338095724.1">
    <property type="nucleotide sequence ID" value="NZ_JAWDKB010000002.1"/>
</dbReference>
<protein>
    <submittedName>
        <fullName evidence="2">Uncharacterized protein</fullName>
    </submittedName>
</protein>
<evidence type="ECO:0000313" key="3">
    <source>
        <dbReference type="Proteomes" id="UP001283212"/>
    </source>
</evidence>
<keyword evidence="1" id="KW-0812">Transmembrane</keyword>
<dbReference type="EMBL" id="JAWDKB010000002">
    <property type="protein sequence ID" value="MDV0443192.1"/>
    <property type="molecule type" value="Genomic_DNA"/>
</dbReference>
<evidence type="ECO:0000256" key="1">
    <source>
        <dbReference type="SAM" id="Phobius"/>
    </source>
</evidence>
<dbReference type="AlphaFoldDB" id="A0AAE4SAU8"/>
<keyword evidence="1" id="KW-0472">Membrane</keyword>
<proteinExistence type="predicted"/>
<organism evidence="2 3">
    <name type="scientific">Methanorbis rubei</name>
    <dbReference type="NCBI Taxonomy" id="3028300"/>
    <lineage>
        <taxon>Archaea</taxon>
        <taxon>Methanobacteriati</taxon>
        <taxon>Methanobacteriota</taxon>
        <taxon>Stenosarchaea group</taxon>
        <taxon>Methanomicrobia</taxon>
        <taxon>Methanomicrobiales</taxon>
        <taxon>Methanocorpusculaceae</taxon>
        <taxon>Methanorbis</taxon>
    </lineage>
</organism>
<dbReference type="Pfam" id="PF24368">
    <property type="entry name" value="DUF7524"/>
    <property type="match status" value="1"/>
</dbReference>
<dbReference type="Proteomes" id="UP001283212">
    <property type="component" value="Unassembled WGS sequence"/>
</dbReference>
<reference evidence="2 3" key="1">
    <citation type="submission" date="2023-06" db="EMBL/GenBank/DDBJ databases">
        <title>Genome sequence of Methancorpusculaceae sp. Cs1.</title>
        <authorList>
            <person name="Protasov E."/>
            <person name="Platt K."/>
            <person name="Poehlein A."/>
            <person name="Daniel R."/>
            <person name="Brune A."/>
        </authorList>
    </citation>
    <scope>NUCLEOTIDE SEQUENCE [LARGE SCALE GENOMIC DNA]</scope>
    <source>
        <strain evidence="2 3">Cs1</strain>
    </source>
</reference>
<keyword evidence="3" id="KW-1185">Reference proteome</keyword>